<protein>
    <submittedName>
        <fullName evidence="1">Uncharacterized protein</fullName>
    </submittedName>
</protein>
<gene>
    <name evidence="1" type="ORF">QN277_019090</name>
</gene>
<organism evidence="1 2">
    <name type="scientific">Acacia crassicarpa</name>
    <name type="common">northern wattle</name>
    <dbReference type="NCBI Taxonomy" id="499986"/>
    <lineage>
        <taxon>Eukaryota</taxon>
        <taxon>Viridiplantae</taxon>
        <taxon>Streptophyta</taxon>
        <taxon>Embryophyta</taxon>
        <taxon>Tracheophyta</taxon>
        <taxon>Spermatophyta</taxon>
        <taxon>Magnoliopsida</taxon>
        <taxon>eudicotyledons</taxon>
        <taxon>Gunneridae</taxon>
        <taxon>Pentapetalae</taxon>
        <taxon>rosids</taxon>
        <taxon>fabids</taxon>
        <taxon>Fabales</taxon>
        <taxon>Fabaceae</taxon>
        <taxon>Caesalpinioideae</taxon>
        <taxon>mimosoid clade</taxon>
        <taxon>Acacieae</taxon>
        <taxon>Acacia</taxon>
    </lineage>
</organism>
<reference evidence="1" key="1">
    <citation type="submission" date="2023-10" db="EMBL/GenBank/DDBJ databases">
        <title>Chromosome-level genome of the transformable northern wattle, Acacia crassicarpa.</title>
        <authorList>
            <person name="Massaro I."/>
            <person name="Sinha N.R."/>
            <person name="Poethig S."/>
            <person name="Leichty A.R."/>
        </authorList>
    </citation>
    <scope>NUCLEOTIDE SEQUENCE</scope>
    <source>
        <strain evidence="1">Acra3RX</strain>
        <tissue evidence="1">Leaf</tissue>
    </source>
</reference>
<dbReference type="AlphaFoldDB" id="A0AAE1MV20"/>
<evidence type="ECO:0000313" key="2">
    <source>
        <dbReference type="Proteomes" id="UP001293593"/>
    </source>
</evidence>
<evidence type="ECO:0000313" key="1">
    <source>
        <dbReference type="EMBL" id="KAK4276101.1"/>
    </source>
</evidence>
<keyword evidence="2" id="KW-1185">Reference proteome</keyword>
<sequence>MWKTATRFCTCKAKRRLELTSKASFTELQTGIHLLSQIKEIFHSNFIHQPNGFSPSSIHFVIMLSLDEQYRR</sequence>
<comment type="caution">
    <text evidence="1">The sequence shown here is derived from an EMBL/GenBank/DDBJ whole genome shotgun (WGS) entry which is preliminary data.</text>
</comment>
<dbReference type="Proteomes" id="UP001293593">
    <property type="component" value="Unassembled WGS sequence"/>
</dbReference>
<accession>A0AAE1MV20</accession>
<name>A0AAE1MV20_9FABA</name>
<dbReference type="EMBL" id="JAWXYG010000004">
    <property type="protein sequence ID" value="KAK4276101.1"/>
    <property type="molecule type" value="Genomic_DNA"/>
</dbReference>
<proteinExistence type="predicted"/>